<organism evidence="17">
    <name type="scientific">Chlorella variabilis</name>
    <name type="common">Green alga</name>
    <dbReference type="NCBI Taxonomy" id="554065"/>
    <lineage>
        <taxon>Eukaryota</taxon>
        <taxon>Viridiplantae</taxon>
        <taxon>Chlorophyta</taxon>
        <taxon>core chlorophytes</taxon>
        <taxon>Trebouxiophyceae</taxon>
        <taxon>Chlorellales</taxon>
        <taxon>Chlorellaceae</taxon>
        <taxon>Chlorella clade</taxon>
        <taxon>Chlorella</taxon>
    </lineage>
</organism>
<dbReference type="GO" id="GO:0008270">
    <property type="term" value="F:zinc ion binding"/>
    <property type="evidence" value="ECO:0007669"/>
    <property type="project" value="UniProtKB-KW"/>
</dbReference>
<feature type="domain" description="CBP/p300-type HAT" evidence="15">
    <location>
        <begin position="478"/>
        <end position="710"/>
    </location>
</feature>
<dbReference type="InterPro" id="IPR035898">
    <property type="entry name" value="TAZ_dom_sf"/>
</dbReference>
<evidence type="ECO:0000259" key="15">
    <source>
        <dbReference type="PROSITE" id="PS51727"/>
    </source>
</evidence>
<evidence type="ECO:0000256" key="10">
    <source>
        <dbReference type="ARBA" id="ARBA00023163"/>
    </source>
</evidence>
<keyword evidence="3" id="KW-0808">Transferase</keyword>
<dbReference type="EC" id="2.3.1.48" evidence="2"/>
<dbReference type="Gene3D" id="3.30.60.90">
    <property type="match status" value="1"/>
</dbReference>
<dbReference type="EMBL" id="GL433840">
    <property type="protein sequence ID" value="EFN56976.1"/>
    <property type="molecule type" value="Genomic_DNA"/>
</dbReference>
<dbReference type="PANTHER" id="PTHR13808:SF1">
    <property type="entry name" value="HISTONE ACETYLTRANSFERASE"/>
    <property type="match status" value="1"/>
</dbReference>
<gene>
    <name evidence="16" type="ORF">CHLNCDRAFT_143570</name>
</gene>
<evidence type="ECO:0000259" key="14">
    <source>
        <dbReference type="PROSITE" id="PS50134"/>
    </source>
</evidence>
<feature type="compositionally biased region" description="Low complexity" evidence="13">
    <location>
        <begin position="153"/>
        <end position="188"/>
    </location>
</feature>
<keyword evidence="6" id="KW-0862">Zinc</keyword>
<evidence type="ECO:0000256" key="2">
    <source>
        <dbReference type="ARBA" id="ARBA00013184"/>
    </source>
</evidence>
<evidence type="ECO:0000256" key="12">
    <source>
        <dbReference type="ARBA" id="ARBA00048017"/>
    </source>
</evidence>
<dbReference type="Pfam" id="PF08214">
    <property type="entry name" value="HAT_KAT11"/>
    <property type="match status" value="1"/>
</dbReference>
<feature type="domain" description="TAZ-type" evidence="14">
    <location>
        <begin position="600"/>
        <end position="681"/>
    </location>
</feature>
<feature type="compositionally biased region" description="Low complexity" evidence="13">
    <location>
        <begin position="121"/>
        <end position="144"/>
    </location>
</feature>
<evidence type="ECO:0000256" key="11">
    <source>
        <dbReference type="ARBA" id="ARBA00023242"/>
    </source>
</evidence>
<name>E1ZB74_CHLVA</name>
<feature type="compositionally biased region" description="Low complexity" evidence="13">
    <location>
        <begin position="242"/>
        <end position="260"/>
    </location>
</feature>
<comment type="subcellular location">
    <subcellularLocation>
        <location evidence="1">Nucleus</location>
    </subcellularLocation>
</comment>
<dbReference type="GO" id="GO:0031490">
    <property type="term" value="F:chromatin DNA binding"/>
    <property type="evidence" value="ECO:0007669"/>
    <property type="project" value="TreeGrafter"/>
</dbReference>
<evidence type="ECO:0000256" key="1">
    <source>
        <dbReference type="ARBA" id="ARBA00004123"/>
    </source>
</evidence>
<dbReference type="SUPFAM" id="SSF57933">
    <property type="entry name" value="TAZ domain"/>
    <property type="match status" value="1"/>
</dbReference>
<dbReference type="InterPro" id="IPR031162">
    <property type="entry name" value="CBP_P300_HAT"/>
</dbReference>
<dbReference type="GO" id="GO:0045944">
    <property type="term" value="P:positive regulation of transcription by RNA polymerase II"/>
    <property type="evidence" value="ECO:0007669"/>
    <property type="project" value="TreeGrafter"/>
</dbReference>
<dbReference type="PANTHER" id="PTHR13808">
    <property type="entry name" value="CBP/P300-RELATED"/>
    <property type="match status" value="1"/>
</dbReference>
<evidence type="ECO:0000256" key="6">
    <source>
        <dbReference type="ARBA" id="ARBA00022833"/>
    </source>
</evidence>
<keyword evidence="10" id="KW-0804">Transcription</keyword>
<dbReference type="eggNOG" id="KOG1778">
    <property type="taxonomic scope" value="Eukaryota"/>
</dbReference>
<dbReference type="InterPro" id="IPR043145">
    <property type="entry name" value="Znf_ZZ_sf"/>
</dbReference>
<comment type="catalytic activity">
    <reaction evidence="12">
        <text>L-lysyl-[protein] + acetyl-CoA = N(6)-acetyl-L-lysyl-[protein] + CoA + H(+)</text>
        <dbReference type="Rhea" id="RHEA:45948"/>
        <dbReference type="Rhea" id="RHEA-COMP:9752"/>
        <dbReference type="Rhea" id="RHEA-COMP:10731"/>
        <dbReference type="ChEBI" id="CHEBI:15378"/>
        <dbReference type="ChEBI" id="CHEBI:29969"/>
        <dbReference type="ChEBI" id="CHEBI:57287"/>
        <dbReference type="ChEBI" id="CHEBI:57288"/>
        <dbReference type="ChEBI" id="CHEBI:61930"/>
        <dbReference type="EC" id="2.3.1.48"/>
    </reaction>
</comment>
<evidence type="ECO:0000256" key="13">
    <source>
        <dbReference type="SAM" id="MobiDB-lite"/>
    </source>
</evidence>
<dbReference type="Pfam" id="PF02135">
    <property type="entry name" value="zf-TAZ"/>
    <property type="match status" value="1"/>
</dbReference>
<evidence type="ECO:0000313" key="16">
    <source>
        <dbReference type="EMBL" id="EFN56976.1"/>
    </source>
</evidence>
<evidence type="ECO:0000256" key="3">
    <source>
        <dbReference type="ARBA" id="ARBA00022679"/>
    </source>
</evidence>
<feature type="compositionally biased region" description="Gly residues" evidence="13">
    <location>
        <begin position="214"/>
        <end position="223"/>
    </location>
</feature>
<dbReference type="STRING" id="554065.E1ZB74"/>
<dbReference type="InterPro" id="IPR013178">
    <property type="entry name" value="Histone_AcTrfase_Rtt109/CBP"/>
</dbReference>
<keyword evidence="4" id="KW-0479">Metal-binding</keyword>
<evidence type="ECO:0000256" key="4">
    <source>
        <dbReference type="ARBA" id="ARBA00022723"/>
    </source>
</evidence>
<dbReference type="KEGG" id="cvr:CHLNCDRAFT_143570"/>
<dbReference type="SMART" id="SM00551">
    <property type="entry name" value="ZnF_TAZ"/>
    <property type="match status" value="1"/>
</dbReference>
<protein>
    <recommendedName>
        <fullName evidence="2">histone acetyltransferase</fullName>
        <ecNumber evidence="2">2.3.1.48</ecNumber>
    </recommendedName>
</protein>
<dbReference type="RefSeq" id="XP_005849078.1">
    <property type="nucleotide sequence ID" value="XM_005849016.1"/>
</dbReference>
<evidence type="ECO:0000256" key="7">
    <source>
        <dbReference type="ARBA" id="ARBA00022853"/>
    </source>
</evidence>
<dbReference type="GO" id="GO:0005667">
    <property type="term" value="C:transcription regulator complex"/>
    <property type="evidence" value="ECO:0007669"/>
    <property type="project" value="TreeGrafter"/>
</dbReference>
<feature type="region of interest" description="Disordered" evidence="13">
    <location>
        <begin position="70"/>
        <end position="224"/>
    </location>
</feature>
<dbReference type="GO" id="GO:0005634">
    <property type="term" value="C:nucleus"/>
    <property type="evidence" value="ECO:0007669"/>
    <property type="project" value="UniProtKB-SubCell"/>
</dbReference>
<dbReference type="GeneID" id="17356612"/>
<keyword evidence="11" id="KW-0539">Nucleus</keyword>
<reference evidence="16 17" key="1">
    <citation type="journal article" date="2010" name="Plant Cell">
        <title>The Chlorella variabilis NC64A genome reveals adaptation to photosymbiosis, coevolution with viruses, and cryptic sex.</title>
        <authorList>
            <person name="Blanc G."/>
            <person name="Duncan G."/>
            <person name="Agarkova I."/>
            <person name="Borodovsky M."/>
            <person name="Gurnon J."/>
            <person name="Kuo A."/>
            <person name="Lindquist E."/>
            <person name="Lucas S."/>
            <person name="Pangilinan J."/>
            <person name="Polle J."/>
            <person name="Salamov A."/>
            <person name="Terry A."/>
            <person name="Yamada T."/>
            <person name="Dunigan D.D."/>
            <person name="Grigoriev I.V."/>
            <person name="Claverie J.M."/>
            <person name="Van Etten J.L."/>
        </authorList>
    </citation>
    <scope>NUCLEOTIDE SEQUENCE [LARGE SCALE GENOMIC DNA]</scope>
    <source>
        <strain evidence="16 17">NC64A</strain>
    </source>
</reference>
<evidence type="ECO:0000256" key="8">
    <source>
        <dbReference type="ARBA" id="ARBA00023015"/>
    </source>
</evidence>
<evidence type="ECO:0000313" key="17">
    <source>
        <dbReference type="Proteomes" id="UP000008141"/>
    </source>
</evidence>
<keyword evidence="9" id="KW-0010">Activator</keyword>
<dbReference type="Proteomes" id="UP000008141">
    <property type="component" value="Unassembled WGS sequence"/>
</dbReference>
<dbReference type="PROSITE" id="PS51727">
    <property type="entry name" value="CBP_P300_HAT"/>
    <property type="match status" value="1"/>
</dbReference>
<keyword evidence="17" id="KW-1185">Reference proteome</keyword>
<proteinExistence type="predicted"/>
<sequence>MAPAPPLMQYNLFARRKPEMAGQFQQNKLPDFIRRLEESLYKMAASRDEYADLNTLELRLQQVVSHIVRKPGSSGARAATSQSDGAGAGDSFVQQLMGGGGPNSAGGGAGEALTPTSHSRQQAQQMALLQQQQQQQQAPQAAAPNGGMPWMDAGLGVLQQQPQQQQAGQQPPAAQQPAGQLQQQQPLVQGGGGNQLAVAGAPAGQSTAESVQRGGTGNSGGVDFGSLAAAGGDVTSAVTLPQQQQQQLARPASQGPQQQPGPGGAPDLGGALTAAQLNATFMSNGAPVLLRGAGGGGASGAGASLLGGLVPAGNGMLPLGGSGVGAGALMPTSQAALPALGGGGMVPQIKVEAGGSMVPHIKLESGGGGGMVPVGGGSAGGMLGFTAQQQQQQHQQQQHQQQRQMAMQQHQELAGRMMGGGYDGMMMPTSNGYGTSYLPMGGGQAGMQGQHAALMHHQQASPAMLQQQQQQQQQQQHYLEYVKARGFEMMFIWACPPLAGDDYILYCHPFKQKTPRSDRLREWYHIMLNKFDSLRRAKHSSMMVLYHLHNPTAPAFTCTCNVCSREIQGGDGFRCTTCPDWDIHSRDIDERRNRLSQEQLAARNQALHHTMQVLQHASECLDTRCPSTSCARVKAMYHHAMNCPVKLAGNCQYCRRMWMLLQMHATQCTVANCQVPRCTQLRAMRRQQATRAEDKRRAAYRTMLRQQGGA</sequence>
<keyword evidence="7" id="KW-0156">Chromatin regulator</keyword>
<feature type="compositionally biased region" description="Gly residues" evidence="13">
    <location>
        <begin position="97"/>
        <end position="110"/>
    </location>
</feature>
<evidence type="ECO:0000256" key="5">
    <source>
        <dbReference type="ARBA" id="ARBA00022771"/>
    </source>
</evidence>
<keyword evidence="5" id="KW-0863">Zinc-finger</keyword>
<dbReference type="GO" id="GO:0000123">
    <property type="term" value="C:histone acetyltransferase complex"/>
    <property type="evidence" value="ECO:0007669"/>
    <property type="project" value="TreeGrafter"/>
</dbReference>
<dbReference type="GO" id="GO:0004402">
    <property type="term" value="F:histone acetyltransferase activity"/>
    <property type="evidence" value="ECO:0007669"/>
    <property type="project" value="InterPro"/>
</dbReference>
<dbReference type="FunCoup" id="E1ZB74">
    <property type="interactions" value="366"/>
</dbReference>
<dbReference type="PROSITE" id="PS50134">
    <property type="entry name" value="ZF_TAZ"/>
    <property type="match status" value="1"/>
</dbReference>
<accession>E1ZB74</accession>
<dbReference type="SUPFAM" id="SSF57850">
    <property type="entry name" value="RING/U-box"/>
    <property type="match status" value="1"/>
</dbReference>
<dbReference type="InterPro" id="IPR000197">
    <property type="entry name" value="Znf_TAZ"/>
</dbReference>
<dbReference type="AlphaFoldDB" id="E1ZB74"/>
<dbReference type="InParanoid" id="E1ZB74"/>
<keyword evidence="8" id="KW-0805">Transcription regulation</keyword>
<feature type="region of interest" description="Disordered" evidence="13">
    <location>
        <begin position="240"/>
        <end position="270"/>
    </location>
</feature>
<evidence type="ECO:0000256" key="9">
    <source>
        <dbReference type="ARBA" id="ARBA00023159"/>
    </source>
</evidence>
<dbReference type="OrthoDB" id="899at2759"/>
<dbReference type="GO" id="GO:0003713">
    <property type="term" value="F:transcription coactivator activity"/>
    <property type="evidence" value="ECO:0007669"/>
    <property type="project" value="TreeGrafter"/>
</dbReference>
<dbReference type="Gene3D" id="1.20.1020.10">
    <property type="entry name" value="TAZ domain"/>
    <property type="match status" value="1"/>
</dbReference>